<dbReference type="Pfam" id="PF13231">
    <property type="entry name" value="PMT_2"/>
    <property type="match status" value="1"/>
</dbReference>
<dbReference type="RefSeq" id="WP_344774253.1">
    <property type="nucleotide sequence ID" value="NZ_BAABBX010000005.1"/>
</dbReference>
<keyword evidence="2" id="KW-1003">Cell membrane</keyword>
<dbReference type="PANTHER" id="PTHR33908:SF3">
    <property type="entry name" value="UNDECAPRENYL PHOSPHATE-ALPHA-4-AMINO-4-DEOXY-L-ARABINOSE ARABINOSYL TRANSFERASE"/>
    <property type="match status" value="1"/>
</dbReference>
<keyword evidence="5 9" id="KW-0812">Transmembrane</keyword>
<comment type="subcellular location">
    <subcellularLocation>
        <location evidence="1">Cell membrane</location>
        <topology evidence="1">Multi-pass membrane protein</topology>
    </subcellularLocation>
</comment>
<feature type="transmembrane region" description="Helical" evidence="9">
    <location>
        <begin position="105"/>
        <end position="129"/>
    </location>
</feature>
<feature type="transmembrane region" description="Helical" evidence="9">
    <location>
        <begin position="430"/>
        <end position="452"/>
    </location>
</feature>
<dbReference type="InterPro" id="IPR050297">
    <property type="entry name" value="LipidA_mod_glycosyltrf_83"/>
</dbReference>
<evidence type="ECO:0000256" key="8">
    <source>
        <dbReference type="SAM" id="MobiDB-lite"/>
    </source>
</evidence>
<dbReference type="InterPro" id="IPR038731">
    <property type="entry name" value="RgtA/B/C-like"/>
</dbReference>
<keyword evidence="7 9" id="KW-0472">Membrane</keyword>
<dbReference type="Proteomes" id="UP001500213">
    <property type="component" value="Unassembled WGS sequence"/>
</dbReference>
<accession>A0ABP8ALV1</accession>
<feature type="transmembrane region" description="Helical" evidence="9">
    <location>
        <begin position="136"/>
        <end position="156"/>
    </location>
</feature>
<feature type="transmembrane region" description="Helical" evidence="9">
    <location>
        <begin position="403"/>
        <end position="424"/>
    </location>
</feature>
<feature type="transmembrane region" description="Helical" evidence="9">
    <location>
        <begin position="351"/>
        <end position="369"/>
    </location>
</feature>
<sequence length="672" mass="68771">MSLVTAIKVAREEDRPRAAASTRGVGLRREWIAFAGLLLVTGVLYVWNLAASGWANTFYSAAVQAGTKSWVAFFYGSSDAGNSITVDKPPASLWLMELSARVFGLSSWSILLPEALMGVATVAIVYLAVRHRFGAVAGLIAGGTLALTPVAALMFRFNNPDALLLLLLTTAVVFTLRAIERERLRWLALAGIAVGFGFLTKQLQAFLILPVLAGAYLAFARTGVLRRVVHLLAALGAVIVSAGWWVAVVELVPAADRPYIGGSQSNSFLELTFGYNGFGRLTGNETGSVTGGMGTAAGGGAGSWGSTGLFRLFENEIGGQISWLIPAALALMVAALVLIGRAPRTDTKRVMIATFGGWLLVTLLAFSFMGGIFHAYYTVALAAPLAGLLAASGTVVWAARDRLWVRILLAATSIGTALWAWVLLARASEWLPWLKVVVLVLGIAAAAAVVALPWLSKRVAPAVLVLLIVVGLVSPLAYTLETVATAHTGSIVTAGPAVAGSMGGGAPGGMGGRQGGPGPRQGGGQGASGGGGAPQGGLPGPGGAGGGLLGGTSVSGALTALLEKDASDYTWVAATTGSNEAASYQLATGDSVMPIGGFNGSDPSPTLAQFKKYVAEGKIHYYIAGSVGQSNGGSDVASKIASWVEATYTARTVGGVTVYDLSTQASSSATAS</sequence>
<feature type="transmembrane region" description="Helical" evidence="9">
    <location>
        <begin position="162"/>
        <end position="179"/>
    </location>
</feature>
<dbReference type="EMBL" id="BAABBX010000005">
    <property type="protein sequence ID" value="GAA4186067.1"/>
    <property type="molecule type" value="Genomic_DNA"/>
</dbReference>
<feature type="transmembrane region" description="Helical" evidence="9">
    <location>
        <begin position="321"/>
        <end position="339"/>
    </location>
</feature>
<evidence type="ECO:0000256" key="6">
    <source>
        <dbReference type="ARBA" id="ARBA00022989"/>
    </source>
</evidence>
<feature type="domain" description="Putative mannosyltransferase YkcA/B-like C-terminal" evidence="11">
    <location>
        <begin position="558"/>
        <end position="646"/>
    </location>
</feature>
<feature type="region of interest" description="Disordered" evidence="8">
    <location>
        <begin position="503"/>
        <end position="545"/>
    </location>
</feature>
<dbReference type="InterPro" id="IPR056785">
    <property type="entry name" value="YkcA/B-like_C"/>
</dbReference>
<comment type="caution">
    <text evidence="12">The sequence shown here is derived from an EMBL/GenBank/DDBJ whole genome shotgun (WGS) entry which is preliminary data.</text>
</comment>
<evidence type="ECO:0000256" key="3">
    <source>
        <dbReference type="ARBA" id="ARBA00022676"/>
    </source>
</evidence>
<feature type="transmembrane region" description="Helical" evidence="9">
    <location>
        <begin position="206"/>
        <end position="224"/>
    </location>
</feature>
<proteinExistence type="predicted"/>
<evidence type="ECO:0000256" key="9">
    <source>
        <dbReference type="SAM" id="Phobius"/>
    </source>
</evidence>
<evidence type="ECO:0000259" key="10">
    <source>
        <dbReference type="Pfam" id="PF13231"/>
    </source>
</evidence>
<name>A0ABP8ALV1_9MICO</name>
<gene>
    <name evidence="12" type="ORF">GCM10022288_09050</name>
</gene>
<reference evidence="13" key="1">
    <citation type="journal article" date="2019" name="Int. J. Syst. Evol. Microbiol.">
        <title>The Global Catalogue of Microorganisms (GCM) 10K type strain sequencing project: providing services to taxonomists for standard genome sequencing and annotation.</title>
        <authorList>
            <consortium name="The Broad Institute Genomics Platform"/>
            <consortium name="The Broad Institute Genome Sequencing Center for Infectious Disease"/>
            <person name="Wu L."/>
            <person name="Ma J."/>
        </authorList>
    </citation>
    <scope>NUCLEOTIDE SEQUENCE [LARGE SCALE GENOMIC DNA]</scope>
    <source>
        <strain evidence="13">JCM 17593</strain>
    </source>
</reference>
<evidence type="ECO:0000259" key="11">
    <source>
        <dbReference type="Pfam" id="PF24878"/>
    </source>
</evidence>
<evidence type="ECO:0000313" key="13">
    <source>
        <dbReference type="Proteomes" id="UP001500213"/>
    </source>
</evidence>
<keyword evidence="4" id="KW-0808">Transferase</keyword>
<feature type="transmembrane region" description="Helical" evidence="9">
    <location>
        <begin position="231"/>
        <end position="249"/>
    </location>
</feature>
<feature type="transmembrane region" description="Helical" evidence="9">
    <location>
        <begin position="459"/>
        <end position="478"/>
    </location>
</feature>
<evidence type="ECO:0000256" key="1">
    <source>
        <dbReference type="ARBA" id="ARBA00004651"/>
    </source>
</evidence>
<dbReference type="PANTHER" id="PTHR33908">
    <property type="entry name" value="MANNOSYLTRANSFERASE YKCB-RELATED"/>
    <property type="match status" value="1"/>
</dbReference>
<feature type="domain" description="Glycosyltransferase RgtA/B/C/D-like" evidence="10">
    <location>
        <begin position="87"/>
        <end position="244"/>
    </location>
</feature>
<evidence type="ECO:0000256" key="7">
    <source>
        <dbReference type="ARBA" id="ARBA00023136"/>
    </source>
</evidence>
<keyword evidence="3" id="KW-0328">Glycosyltransferase</keyword>
<feature type="transmembrane region" description="Helical" evidence="9">
    <location>
        <begin position="31"/>
        <end position="50"/>
    </location>
</feature>
<dbReference type="Pfam" id="PF24878">
    <property type="entry name" value="YkcB_C"/>
    <property type="match status" value="1"/>
</dbReference>
<protein>
    <recommendedName>
        <fullName evidence="14">Glycosyltransferase family 39 protein</fullName>
    </recommendedName>
</protein>
<keyword evidence="13" id="KW-1185">Reference proteome</keyword>
<evidence type="ECO:0000256" key="5">
    <source>
        <dbReference type="ARBA" id="ARBA00022692"/>
    </source>
</evidence>
<evidence type="ECO:0008006" key="14">
    <source>
        <dbReference type="Google" id="ProtNLM"/>
    </source>
</evidence>
<evidence type="ECO:0000256" key="2">
    <source>
        <dbReference type="ARBA" id="ARBA00022475"/>
    </source>
</evidence>
<organism evidence="12 13">
    <name type="scientific">Gryllotalpicola kribbensis</name>
    <dbReference type="NCBI Taxonomy" id="993084"/>
    <lineage>
        <taxon>Bacteria</taxon>
        <taxon>Bacillati</taxon>
        <taxon>Actinomycetota</taxon>
        <taxon>Actinomycetes</taxon>
        <taxon>Micrococcales</taxon>
        <taxon>Microbacteriaceae</taxon>
        <taxon>Gryllotalpicola</taxon>
    </lineage>
</organism>
<feature type="transmembrane region" description="Helical" evidence="9">
    <location>
        <begin position="375"/>
        <end position="396"/>
    </location>
</feature>
<keyword evidence="6 9" id="KW-1133">Transmembrane helix</keyword>
<evidence type="ECO:0000313" key="12">
    <source>
        <dbReference type="EMBL" id="GAA4186067.1"/>
    </source>
</evidence>
<evidence type="ECO:0000256" key="4">
    <source>
        <dbReference type="ARBA" id="ARBA00022679"/>
    </source>
</evidence>
<feature type="transmembrane region" description="Helical" evidence="9">
    <location>
        <begin position="184"/>
        <end position="200"/>
    </location>
</feature>